<dbReference type="Gene3D" id="3.40.630.30">
    <property type="match status" value="1"/>
</dbReference>
<dbReference type="EMBL" id="NAJO01000013">
    <property type="protein sequence ID" value="OQO07840.1"/>
    <property type="molecule type" value="Genomic_DNA"/>
</dbReference>
<accession>A0A1V8T911</accession>
<gene>
    <name evidence="2" type="ORF">B0A48_06631</name>
</gene>
<dbReference type="AlphaFoldDB" id="A0A1V8T911"/>
<dbReference type="CDD" id="cd04301">
    <property type="entry name" value="NAT_SF"/>
    <property type="match status" value="1"/>
</dbReference>
<dbReference type="InParanoid" id="A0A1V8T911"/>
<evidence type="ECO:0000313" key="3">
    <source>
        <dbReference type="Proteomes" id="UP000192596"/>
    </source>
</evidence>
<dbReference type="PANTHER" id="PTHR43415:SF3">
    <property type="entry name" value="GNAT-FAMILY ACETYLTRANSFERASE"/>
    <property type="match status" value="1"/>
</dbReference>
<dbReference type="InterPro" id="IPR016181">
    <property type="entry name" value="Acyl_CoA_acyltransferase"/>
</dbReference>
<protein>
    <recommendedName>
        <fullName evidence="1">N-acetyltransferase domain-containing protein</fullName>
    </recommendedName>
</protein>
<dbReference type="GO" id="GO:0016747">
    <property type="term" value="F:acyltransferase activity, transferring groups other than amino-acyl groups"/>
    <property type="evidence" value="ECO:0007669"/>
    <property type="project" value="InterPro"/>
</dbReference>
<dbReference type="PANTHER" id="PTHR43415">
    <property type="entry name" value="SPERMIDINE N(1)-ACETYLTRANSFERASE"/>
    <property type="match status" value="1"/>
</dbReference>
<sequence>MAAIHPFQSSHLLYRAVETPQDNDFFLAIQQDPFGYANSNFSISRPQNAKNASDYQKYVADETMLGVVFCMLEDPSKTVGVLHFDALKPNHAQHNHSTIAIDVLPDFQGKGYGSEAIEWALRWGFEVRGLHRLNISVFGYNPGAKKLYGRLGFVVEGCRREFVWFRGKWYDDFSLGMLRMEWEER</sequence>
<comment type="caution">
    <text evidence="2">The sequence shown here is derived from an EMBL/GenBank/DDBJ whole genome shotgun (WGS) entry which is preliminary data.</text>
</comment>
<dbReference type="OrthoDB" id="64477at2759"/>
<dbReference type="InterPro" id="IPR000182">
    <property type="entry name" value="GNAT_dom"/>
</dbReference>
<evidence type="ECO:0000259" key="1">
    <source>
        <dbReference type="PROSITE" id="PS51186"/>
    </source>
</evidence>
<reference evidence="3" key="1">
    <citation type="submission" date="2017-03" db="EMBL/GenBank/DDBJ databases">
        <title>Genomes of endolithic fungi from Antarctica.</title>
        <authorList>
            <person name="Coleine C."/>
            <person name="Masonjones S."/>
            <person name="Stajich J.E."/>
        </authorList>
    </citation>
    <scope>NUCLEOTIDE SEQUENCE [LARGE SCALE GENOMIC DNA]</scope>
    <source>
        <strain evidence="3">CCFEE 5527</strain>
    </source>
</reference>
<dbReference type="Pfam" id="PF13302">
    <property type="entry name" value="Acetyltransf_3"/>
    <property type="match status" value="1"/>
</dbReference>
<proteinExistence type="predicted"/>
<organism evidence="2 3">
    <name type="scientific">Cryoendolithus antarcticus</name>
    <dbReference type="NCBI Taxonomy" id="1507870"/>
    <lineage>
        <taxon>Eukaryota</taxon>
        <taxon>Fungi</taxon>
        <taxon>Dikarya</taxon>
        <taxon>Ascomycota</taxon>
        <taxon>Pezizomycotina</taxon>
        <taxon>Dothideomycetes</taxon>
        <taxon>Dothideomycetidae</taxon>
        <taxon>Cladosporiales</taxon>
        <taxon>Cladosporiaceae</taxon>
        <taxon>Cryoendolithus</taxon>
    </lineage>
</organism>
<keyword evidence="3" id="KW-1185">Reference proteome</keyword>
<name>A0A1V8T911_9PEZI</name>
<dbReference type="Proteomes" id="UP000192596">
    <property type="component" value="Unassembled WGS sequence"/>
</dbReference>
<feature type="domain" description="N-acetyltransferase" evidence="1">
    <location>
        <begin position="12"/>
        <end position="185"/>
    </location>
</feature>
<evidence type="ECO:0000313" key="2">
    <source>
        <dbReference type="EMBL" id="OQO07840.1"/>
    </source>
</evidence>
<dbReference type="SUPFAM" id="SSF55729">
    <property type="entry name" value="Acyl-CoA N-acyltransferases (Nat)"/>
    <property type="match status" value="1"/>
</dbReference>
<dbReference type="PROSITE" id="PS51186">
    <property type="entry name" value="GNAT"/>
    <property type="match status" value="1"/>
</dbReference>